<dbReference type="AlphaFoldDB" id="A0A6I9QU76"/>
<dbReference type="GO" id="GO:0000245">
    <property type="term" value="P:spliceosomal complex assembly"/>
    <property type="evidence" value="ECO:0007669"/>
    <property type="project" value="TreeGrafter"/>
</dbReference>
<dbReference type="GO" id="GO:0071014">
    <property type="term" value="C:post-mRNA release spliceosomal complex"/>
    <property type="evidence" value="ECO:0007669"/>
    <property type="project" value="TreeGrafter"/>
</dbReference>
<comment type="similarity">
    <text evidence="2">Belongs to the crooked-neck family.</text>
</comment>
<dbReference type="PANTHER" id="PTHR11246">
    <property type="entry name" value="PRE-MRNA SPLICING FACTOR"/>
    <property type="match status" value="1"/>
</dbReference>
<dbReference type="Gene3D" id="1.25.40.10">
    <property type="entry name" value="Tetratricopeptide repeat domain"/>
    <property type="match status" value="2"/>
</dbReference>
<keyword evidence="3" id="KW-0507">mRNA processing</keyword>
<evidence type="ECO:0000256" key="5">
    <source>
        <dbReference type="ARBA" id="ARBA00023187"/>
    </source>
</evidence>
<dbReference type="GO" id="GO:0000974">
    <property type="term" value="C:Prp19 complex"/>
    <property type="evidence" value="ECO:0007669"/>
    <property type="project" value="TreeGrafter"/>
</dbReference>
<dbReference type="InterPro" id="IPR045075">
    <property type="entry name" value="Syf1-like"/>
</dbReference>
<dbReference type="GO" id="GO:0071007">
    <property type="term" value="C:U2-type catalytic step 2 spliceosome"/>
    <property type="evidence" value="ECO:0007669"/>
    <property type="project" value="TreeGrafter"/>
</dbReference>
<dbReference type="InterPro" id="IPR011990">
    <property type="entry name" value="TPR-like_helical_dom_sf"/>
</dbReference>
<dbReference type="GO" id="GO:0071011">
    <property type="term" value="C:precatalytic spliceosome"/>
    <property type="evidence" value="ECO:0007669"/>
    <property type="project" value="TreeGrafter"/>
</dbReference>
<reference evidence="8" key="1">
    <citation type="submission" date="2025-08" db="UniProtKB">
        <authorList>
            <consortium name="RefSeq"/>
        </authorList>
    </citation>
    <scope>IDENTIFICATION</scope>
</reference>
<keyword evidence="5" id="KW-0508">mRNA splicing</keyword>
<evidence type="ECO:0000313" key="7">
    <source>
        <dbReference type="Proteomes" id="UP000504607"/>
    </source>
</evidence>
<dbReference type="Proteomes" id="UP000504607">
    <property type="component" value="Chromosome 2"/>
</dbReference>
<organism evidence="7 8">
    <name type="scientific">Elaeis guineensis var. tenera</name>
    <name type="common">Oil palm</name>
    <dbReference type="NCBI Taxonomy" id="51953"/>
    <lineage>
        <taxon>Eukaryota</taxon>
        <taxon>Viridiplantae</taxon>
        <taxon>Streptophyta</taxon>
        <taxon>Embryophyta</taxon>
        <taxon>Tracheophyta</taxon>
        <taxon>Spermatophyta</taxon>
        <taxon>Magnoliopsida</taxon>
        <taxon>Liliopsida</taxon>
        <taxon>Arecaceae</taxon>
        <taxon>Arecoideae</taxon>
        <taxon>Cocoseae</taxon>
        <taxon>Elaeidinae</taxon>
        <taxon>Elaeis</taxon>
    </lineage>
</organism>
<evidence type="ECO:0000256" key="2">
    <source>
        <dbReference type="ARBA" id="ARBA00008644"/>
    </source>
</evidence>
<keyword evidence="4" id="KW-0677">Repeat</keyword>
<gene>
    <name evidence="8" type="primary">LOC105039734</name>
</gene>
<dbReference type="SUPFAM" id="SSF48452">
    <property type="entry name" value="TPR-like"/>
    <property type="match status" value="2"/>
</dbReference>
<evidence type="ECO:0000256" key="4">
    <source>
        <dbReference type="ARBA" id="ARBA00022737"/>
    </source>
</evidence>
<accession>A0A6I9QU76</accession>
<name>A0A6I9QU76_ELAGV</name>
<dbReference type="PANTHER" id="PTHR11246:SF3">
    <property type="entry name" value="CROOKED NECK-LIKE PROTEIN 1"/>
    <property type="match status" value="1"/>
</dbReference>
<sequence>MPELLYKAYIDYEILEDEYERTRQLYERLLDRTKYLKVWISYAQFEASADMKDEEIELLCKAYIDSEISGDEYERTTQLYERLLDRTKYLKIIEIEHAGAIFELAIAQPTLDIPELLCKTYIDYEISRGEYERTSQPYERSLSEMERARAIFELVIAQPTLDMPELLYKVYIDNEILGGKYERTRQLYERLLDRTKHCYMKYAELKRSLSEIERTRVIFELTIIQPTLDMPELLCKAYIDYEILGGEYERTR</sequence>
<evidence type="ECO:0000256" key="1">
    <source>
        <dbReference type="ARBA" id="ARBA00004123"/>
    </source>
</evidence>
<proteinExistence type="inferred from homology"/>
<evidence type="ECO:0000256" key="6">
    <source>
        <dbReference type="ARBA" id="ARBA00023242"/>
    </source>
</evidence>
<dbReference type="OrthoDB" id="541719at2759"/>
<keyword evidence="7" id="KW-1185">Reference proteome</keyword>
<evidence type="ECO:0000256" key="3">
    <source>
        <dbReference type="ARBA" id="ARBA00022664"/>
    </source>
</evidence>
<dbReference type="SMART" id="SM00386">
    <property type="entry name" value="HAT"/>
    <property type="match status" value="5"/>
</dbReference>
<comment type="subcellular location">
    <subcellularLocation>
        <location evidence="1">Nucleus</location>
    </subcellularLocation>
</comment>
<evidence type="ECO:0000313" key="8">
    <source>
        <dbReference type="RefSeq" id="XP_010914300.1"/>
    </source>
</evidence>
<dbReference type="InterPro" id="IPR003107">
    <property type="entry name" value="HAT"/>
</dbReference>
<dbReference type="RefSeq" id="XP_010914300.1">
    <property type="nucleotide sequence ID" value="XM_010915998.1"/>
</dbReference>
<protein>
    <submittedName>
        <fullName evidence="8">Crooked neck-like protein 1</fullName>
    </submittedName>
</protein>
<keyword evidence="6" id="KW-0539">Nucleus</keyword>
<dbReference type="InParanoid" id="A0A6I9QU76"/>